<sequence>MMMPKRPDGLIRAFGMSGLQILIDLKAIEKDSGHDLAVTPTLAKDRKVSEYAQFEAQLRAEAARMSEFYEIFYCLENSIRKLVKDIMLEAEGADWWSSERVDENKIRNPAKGRHKKEIDSGITPRSDELINYLTFGELSQLITDNWEIFDPVFSSKGAVSNITNQLNLLRGPIAHCNPTDELEQERLNLAVRSWFQLMS</sequence>
<organism evidence="2 3">
    <name type="scientific">Nitratireductor aquimarinus</name>
    <dbReference type="NCBI Taxonomy" id="889300"/>
    <lineage>
        <taxon>Bacteria</taxon>
        <taxon>Pseudomonadati</taxon>
        <taxon>Pseudomonadota</taxon>
        <taxon>Alphaproteobacteria</taxon>
        <taxon>Hyphomicrobiales</taxon>
        <taxon>Phyllobacteriaceae</taxon>
        <taxon>Nitratireductor</taxon>
    </lineage>
</organism>
<dbReference type="Proteomes" id="UP001185659">
    <property type="component" value="Unassembled WGS sequence"/>
</dbReference>
<dbReference type="EMBL" id="JAWLIP010000005">
    <property type="protein sequence ID" value="MDV6227076.1"/>
    <property type="molecule type" value="Genomic_DNA"/>
</dbReference>
<keyword evidence="3" id="KW-1185">Reference proteome</keyword>
<dbReference type="Pfam" id="PF18731">
    <property type="entry name" value="HEPN_Swt1"/>
    <property type="match status" value="1"/>
</dbReference>
<proteinExistence type="predicted"/>
<evidence type="ECO:0000313" key="2">
    <source>
        <dbReference type="EMBL" id="MDV6227076.1"/>
    </source>
</evidence>
<evidence type="ECO:0000259" key="1">
    <source>
        <dbReference type="Pfam" id="PF18731"/>
    </source>
</evidence>
<reference evidence="2 3" key="1">
    <citation type="submission" date="2023-10" db="EMBL/GenBank/DDBJ databases">
        <authorList>
            <person name="Venkata Ramana C."/>
            <person name="Sasikala C."/>
            <person name="Dhurka M."/>
        </authorList>
    </citation>
    <scope>NUCLEOTIDE SEQUENCE [LARGE SCALE GENOMIC DNA]</scope>
    <source>
        <strain evidence="2 3">KCTC 32151</strain>
    </source>
</reference>
<comment type="caution">
    <text evidence="2">The sequence shown here is derived from an EMBL/GenBank/DDBJ whole genome shotgun (WGS) entry which is preliminary data.</text>
</comment>
<dbReference type="InterPro" id="IPR041650">
    <property type="entry name" value="HEPN_Swt1"/>
</dbReference>
<gene>
    <name evidence="2" type="ORF">R2G56_12330</name>
</gene>
<name>A0ABU4ALQ6_9HYPH</name>
<evidence type="ECO:0000313" key="3">
    <source>
        <dbReference type="Proteomes" id="UP001185659"/>
    </source>
</evidence>
<protein>
    <submittedName>
        <fullName evidence="2">Swt1 family HEPN domain-containing protein</fullName>
    </submittedName>
</protein>
<dbReference type="RefSeq" id="WP_317561460.1">
    <property type="nucleotide sequence ID" value="NZ_JAWLIP010000005.1"/>
</dbReference>
<feature type="domain" description="Swt1-like HEPN" evidence="1">
    <location>
        <begin position="71"/>
        <end position="198"/>
    </location>
</feature>
<accession>A0ABU4ALQ6</accession>